<dbReference type="SUPFAM" id="SSF56300">
    <property type="entry name" value="Metallo-dependent phosphatases"/>
    <property type="match status" value="1"/>
</dbReference>
<dbReference type="InterPro" id="IPR012358">
    <property type="entry name" value="EndopolyPtase_N1"/>
</dbReference>
<protein>
    <recommendedName>
        <fullName evidence="4 12">Endopolyphosphatase</fullName>
        <ecNumber evidence="3 12">3.6.1.10</ecNumber>
    </recommendedName>
</protein>
<evidence type="ECO:0000256" key="10">
    <source>
        <dbReference type="ARBA" id="ARBA00023136"/>
    </source>
</evidence>
<reference evidence="16 17" key="1">
    <citation type="submission" date="2024-02" db="EMBL/GenBank/DDBJ databases">
        <title>Discinaceae phylogenomics.</title>
        <authorList>
            <person name="Dirks A.C."/>
            <person name="James T.Y."/>
        </authorList>
    </citation>
    <scope>NUCLEOTIDE SEQUENCE [LARGE SCALE GENOMIC DNA]</scope>
    <source>
        <strain evidence="16 17">ACD0624</strain>
    </source>
</reference>
<keyword evidence="9" id="KW-1133">Transmembrane helix</keyword>
<keyword evidence="8" id="KW-0735">Signal-anchor</keyword>
<dbReference type="PANTHER" id="PTHR10340">
    <property type="entry name" value="SPHINGOMYELIN PHOSPHODIESTERASE"/>
    <property type="match status" value="1"/>
</dbReference>
<dbReference type="PANTHER" id="PTHR10340:SF55">
    <property type="entry name" value="ENDOPOLYPHOSPHATASE"/>
    <property type="match status" value="1"/>
</dbReference>
<evidence type="ECO:0000256" key="5">
    <source>
        <dbReference type="ARBA" id="ARBA00022554"/>
    </source>
</evidence>
<proteinExistence type="inferred from homology"/>
<comment type="similarity">
    <text evidence="2">Belongs to the endopolyphosphatase PPN1 family.</text>
</comment>
<keyword evidence="7 12" id="KW-0378">Hydrolase</keyword>
<organism evidence="16 17">
    <name type="scientific">Discina gigas</name>
    <dbReference type="NCBI Taxonomy" id="1032678"/>
    <lineage>
        <taxon>Eukaryota</taxon>
        <taxon>Fungi</taxon>
        <taxon>Dikarya</taxon>
        <taxon>Ascomycota</taxon>
        <taxon>Pezizomycotina</taxon>
        <taxon>Pezizomycetes</taxon>
        <taxon>Pezizales</taxon>
        <taxon>Discinaceae</taxon>
        <taxon>Discina</taxon>
    </lineage>
</organism>
<evidence type="ECO:0000256" key="3">
    <source>
        <dbReference type="ARBA" id="ARBA00012459"/>
    </source>
</evidence>
<evidence type="ECO:0000256" key="9">
    <source>
        <dbReference type="ARBA" id="ARBA00022989"/>
    </source>
</evidence>
<dbReference type="PIRSF" id="PIRSF027093">
    <property type="entry name" value="EndopolyPtase_N1"/>
    <property type="match status" value="1"/>
</dbReference>
<evidence type="ECO:0000313" key="17">
    <source>
        <dbReference type="Proteomes" id="UP001447188"/>
    </source>
</evidence>
<dbReference type="InterPro" id="IPR041805">
    <property type="entry name" value="ASMase/PPN1_MPP"/>
</dbReference>
<keyword evidence="14" id="KW-0732">Signal</keyword>
<dbReference type="EMBL" id="JBBBZM010000227">
    <property type="protein sequence ID" value="KAL0631626.1"/>
    <property type="molecule type" value="Genomic_DNA"/>
</dbReference>
<evidence type="ECO:0000259" key="15">
    <source>
        <dbReference type="Pfam" id="PF00149"/>
    </source>
</evidence>
<feature type="compositionally biased region" description="Pro residues" evidence="13">
    <location>
        <begin position="518"/>
        <end position="530"/>
    </location>
</feature>
<comment type="subcellular location">
    <subcellularLocation>
        <location evidence="1">Vacuole membrane</location>
        <topology evidence="1">Single-pass type II membrane protein</topology>
    </subcellularLocation>
</comment>
<evidence type="ECO:0000256" key="8">
    <source>
        <dbReference type="ARBA" id="ARBA00022968"/>
    </source>
</evidence>
<keyword evidence="6" id="KW-0812">Transmembrane</keyword>
<evidence type="ECO:0000256" key="7">
    <source>
        <dbReference type="ARBA" id="ARBA00022801"/>
    </source>
</evidence>
<keyword evidence="11" id="KW-0325">Glycoprotein</keyword>
<dbReference type="Proteomes" id="UP001447188">
    <property type="component" value="Unassembled WGS sequence"/>
</dbReference>
<evidence type="ECO:0000256" key="6">
    <source>
        <dbReference type="ARBA" id="ARBA00022692"/>
    </source>
</evidence>
<keyword evidence="5 12" id="KW-0926">Vacuole</keyword>
<accession>A0ABR3G6P7</accession>
<feature type="signal peptide" evidence="14">
    <location>
        <begin position="1"/>
        <end position="23"/>
    </location>
</feature>
<dbReference type="GO" id="GO:0000298">
    <property type="term" value="F:endopolyphosphatase activity"/>
    <property type="evidence" value="ECO:0007669"/>
    <property type="project" value="UniProtKB-EC"/>
</dbReference>
<name>A0ABR3G6P7_9PEZI</name>
<dbReference type="Pfam" id="PF00149">
    <property type="entry name" value="Metallophos"/>
    <property type="match status" value="1"/>
</dbReference>
<feature type="domain" description="Calcineurin-like phosphoesterase" evidence="15">
    <location>
        <begin position="60"/>
        <end position="320"/>
    </location>
</feature>
<dbReference type="Gene3D" id="3.60.21.10">
    <property type="match status" value="1"/>
</dbReference>
<keyword evidence="17" id="KW-1185">Reference proteome</keyword>
<evidence type="ECO:0000313" key="16">
    <source>
        <dbReference type="EMBL" id="KAL0631626.1"/>
    </source>
</evidence>
<comment type="function">
    <text evidence="12">Catalyzes the hydrolysis of inorganic polyphosphate (polyP) chains of many hundreds of phosphate residues into shorter lengths.</text>
</comment>
<evidence type="ECO:0000256" key="11">
    <source>
        <dbReference type="ARBA" id="ARBA00023180"/>
    </source>
</evidence>
<dbReference type="InterPro" id="IPR029052">
    <property type="entry name" value="Metallo-depent_PP-like"/>
</dbReference>
<dbReference type="CDD" id="cd00842">
    <property type="entry name" value="MPP_ASMase"/>
    <property type="match status" value="1"/>
</dbReference>
<dbReference type="EC" id="3.6.1.10" evidence="3 12"/>
<evidence type="ECO:0000256" key="2">
    <source>
        <dbReference type="ARBA" id="ARBA00010399"/>
    </source>
</evidence>
<comment type="caution">
    <text evidence="16">The sequence shown here is derived from an EMBL/GenBank/DDBJ whole genome shotgun (WGS) entry which is preliminary data.</text>
</comment>
<sequence>MKFFSTATAAVLAVGLLSHPVSASPLHNQQPLLPVPVEDSIPRDIQTNLQVEKPRQLKGRFLHISDIHPDPFYVAGSDPSQRCHRGSGNAALLGAETSDCDTPFTLVNETLKWIEENLKDEIDFVIWTGDSARHDNDANIPRSESQILDLNRRISDGMFAVFGKPDNLGDDDPTNDLVVPIIPTLGNNDIFPHNIMTAGPNRVTREFSDIWRRFIPQDQYHVFDKGAYFWTQVVPGTNGKMGLNSRGGLSVISLNTIYFFGSNAAVDGCDIEGEAGYEQMEWLKIQLALMRDIGMKAILIGHVPPAWTSTKQSWDETCWKKYVLWSKQYRDVIVGSIYGHMNLDHFLLHDTDELKPPHEDDIRRPKKPAKKLTMSCAAGHPGCAVAYPEREDEVRQFDEENPTFTASNAETYLHSLREAFSYLPSPANLASLSGEVREQEAQKYSKKIGGKFAERYILSLVGPSVVPNYFPTLRVVEYNITGLLDVNGDQTVDLEPIVQSEPVEDEELSIAKKRDPSVPLPPSKTSPPGPAYSMQSYSWMGYTQYYANMTRINGRPRNPEEAQAHLELRDLSEDQEFRYEVEYNTRTDKVYNLKDMTVKSYLKLAGEIVDATLRDTKRRNGKGEGGSVQEWDEEDGDLESLKKKKHGKQHEILKKDKIWHAFVTRAFVSTIKGKDLESSN</sequence>
<feature type="chain" id="PRO_5047207963" description="Endopolyphosphatase" evidence="14">
    <location>
        <begin position="24"/>
        <end position="680"/>
    </location>
</feature>
<evidence type="ECO:0000256" key="14">
    <source>
        <dbReference type="SAM" id="SignalP"/>
    </source>
</evidence>
<feature type="region of interest" description="Disordered" evidence="13">
    <location>
        <begin position="503"/>
        <end position="530"/>
    </location>
</feature>
<evidence type="ECO:0000256" key="13">
    <source>
        <dbReference type="SAM" id="MobiDB-lite"/>
    </source>
</evidence>
<comment type="catalytic activity">
    <reaction evidence="12">
        <text>[phosphate](n+1) + n H2O = (n+1) phosphate + n H(+)</text>
        <dbReference type="Rhea" id="RHEA:22452"/>
        <dbReference type="Rhea" id="RHEA-COMP:14280"/>
        <dbReference type="ChEBI" id="CHEBI:15377"/>
        <dbReference type="ChEBI" id="CHEBI:15378"/>
        <dbReference type="ChEBI" id="CHEBI:16838"/>
        <dbReference type="ChEBI" id="CHEBI:43474"/>
        <dbReference type="EC" id="3.6.1.10"/>
    </reaction>
</comment>
<dbReference type="InterPro" id="IPR004843">
    <property type="entry name" value="Calcineurin-like_PHP"/>
</dbReference>
<gene>
    <name evidence="16" type="primary">PPN1</name>
    <name evidence="16" type="ORF">Q9L58_009500</name>
</gene>
<evidence type="ECO:0000256" key="1">
    <source>
        <dbReference type="ARBA" id="ARBA00004576"/>
    </source>
</evidence>
<evidence type="ECO:0000256" key="4">
    <source>
        <dbReference type="ARBA" id="ARBA00014458"/>
    </source>
</evidence>
<keyword evidence="10 12" id="KW-0472">Membrane</keyword>
<feature type="region of interest" description="Disordered" evidence="13">
    <location>
        <begin position="617"/>
        <end position="646"/>
    </location>
</feature>
<evidence type="ECO:0000256" key="12">
    <source>
        <dbReference type="PIRNR" id="PIRNR027093"/>
    </source>
</evidence>